<dbReference type="SUPFAM" id="SSF47757">
    <property type="entry name" value="Chemotaxis receptor methyltransferase CheR, N-terminal domain"/>
    <property type="match status" value="1"/>
</dbReference>
<evidence type="ECO:0000256" key="4">
    <source>
        <dbReference type="ARBA" id="ARBA00022679"/>
    </source>
</evidence>
<dbReference type="Pfam" id="PF01739">
    <property type="entry name" value="CheR"/>
    <property type="match status" value="1"/>
</dbReference>
<sequence>MAIASADFDYIRKLVLNRSAIVLEPGKEYLVESRMLPLLHSEGLETIQSLVGQLRMGGSRNGLSDKVVDALTTNETSFFRDVHPFEALKKHVLPDILEKNKIKRELNIWCGASSSGQEPFTIAMILKNDFPELNNWKINFMSSDISREMLARCRTGKYSQLEVNRGLPAMLLVKFFERVGTDWKVKDDLLKMVQFREINLSEPFPPIPPVDIMFLRNVLIYFDVEMKKSILGKIKKVLKPSGYLFLGAAETTMNIDPAFERLPLPQSGCYSLKG</sequence>
<dbReference type="InterPro" id="IPR022641">
    <property type="entry name" value="CheR_N"/>
</dbReference>
<dbReference type="InterPro" id="IPR036804">
    <property type="entry name" value="CheR_N_sf"/>
</dbReference>
<gene>
    <name evidence="7" type="ORF">G3M70_14180</name>
</gene>
<dbReference type="AlphaFoldDB" id="A0A7T0G111"/>
<comment type="catalytic activity">
    <reaction evidence="1">
        <text>L-glutamyl-[protein] + S-adenosyl-L-methionine = [protein]-L-glutamate 5-O-methyl ester + S-adenosyl-L-homocysteine</text>
        <dbReference type="Rhea" id="RHEA:24452"/>
        <dbReference type="Rhea" id="RHEA-COMP:10208"/>
        <dbReference type="Rhea" id="RHEA-COMP:10311"/>
        <dbReference type="ChEBI" id="CHEBI:29973"/>
        <dbReference type="ChEBI" id="CHEBI:57856"/>
        <dbReference type="ChEBI" id="CHEBI:59789"/>
        <dbReference type="ChEBI" id="CHEBI:82795"/>
        <dbReference type="EC" id="2.1.1.80"/>
    </reaction>
</comment>
<dbReference type="InterPro" id="IPR000780">
    <property type="entry name" value="CheR_MeTrfase"/>
</dbReference>
<evidence type="ECO:0000313" key="7">
    <source>
        <dbReference type="EMBL" id="QPJ62959.1"/>
    </source>
</evidence>
<accession>A0A7T0G111</accession>
<evidence type="ECO:0000313" key="8">
    <source>
        <dbReference type="Proteomes" id="UP000594688"/>
    </source>
</evidence>
<keyword evidence="5" id="KW-0949">S-adenosyl-L-methionine</keyword>
<dbReference type="GO" id="GO:0032259">
    <property type="term" value="P:methylation"/>
    <property type="evidence" value="ECO:0007669"/>
    <property type="project" value="UniProtKB-KW"/>
</dbReference>
<dbReference type="GO" id="GO:0008983">
    <property type="term" value="F:protein-glutamate O-methyltransferase activity"/>
    <property type="evidence" value="ECO:0007669"/>
    <property type="project" value="UniProtKB-EC"/>
</dbReference>
<dbReference type="PRINTS" id="PR00996">
    <property type="entry name" value="CHERMTFRASE"/>
</dbReference>
<evidence type="ECO:0000259" key="6">
    <source>
        <dbReference type="PROSITE" id="PS50123"/>
    </source>
</evidence>
<dbReference type="Gene3D" id="3.40.50.150">
    <property type="entry name" value="Vaccinia Virus protein VP39"/>
    <property type="match status" value="1"/>
</dbReference>
<dbReference type="InterPro" id="IPR029063">
    <property type="entry name" value="SAM-dependent_MTases_sf"/>
</dbReference>
<keyword evidence="4 7" id="KW-0808">Transferase</keyword>
<keyword evidence="3 7" id="KW-0489">Methyltransferase</keyword>
<dbReference type="KEGG" id="nli:G3M70_14180"/>
<dbReference type="SUPFAM" id="SSF53335">
    <property type="entry name" value="S-adenosyl-L-methionine-dependent methyltransferases"/>
    <property type="match status" value="1"/>
</dbReference>
<dbReference type="EC" id="2.1.1.80" evidence="2"/>
<dbReference type="Proteomes" id="UP000594688">
    <property type="component" value="Chromosome"/>
</dbReference>
<evidence type="ECO:0000256" key="1">
    <source>
        <dbReference type="ARBA" id="ARBA00001541"/>
    </source>
</evidence>
<proteinExistence type="predicted"/>
<dbReference type="InterPro" id="IPR050903">
    <property type="entry name" value="Bact_Chemotaxis_MeTrfase"/>
</dbReference>
<dbReference type="InterPro" id="IPR022642">
    <property type="entry name" value="CheR_C"/>
</dbReference>
<organism evidence="7 8">
    <name type="scientific">Candidatus Nitronauta litoralis</name>
    <dbReference type="NCBI Taxonomy" id="2705533"/>
    <lineage>
        <taxon>Bacteria</taxon>
        <taxon>Pseudomonadati</taxon>
        <taxon>Nitrospinota/Tectimicrobiota group</taxon>
        <taxon>Nitrospinota</taxon>
        <taxon>Nitrospinia</taxon>
        <taxon>Nitrospinales</taxon>
        <taxon>Nitrospinaceae</taxon>
        <taxon>Candidatus Nitronauta</taxon>
    </lineage>
</organism>
<name>A0A7T0G111_9BACT</name>
<dbReference type="SMART" id="SM00138">
    <property type="entry name" value="MeTrc"/>
    <property type="match status" value="1"/>
</dbReference>
<reference evidence="7 8" key="1">
    <citation type="submission" date="2020-02" db="EMBL/GenBank/DDBJ databases">
        <title>Genomic and physiological characterization of two novel Nitrospinaceae genera.</title>
        <authorList>
            <person name="Mueller A.J."/>
            <person name="Jung M.-Y."/>
            <person name="Strachan C.R."/>
            <person name="Herbold C.W."/>
            <person name="Kirkegaard R.H."/>
            <person name="Daims H."/>
        </authorList>
    </citation>
    <scope>NUCLEOTIDE SEQUENCE [LARGE SCALE GENOMIC DNA]</scope>
    <source>
        <strain evidence="7">EB</strain>
    </source>
</reference>
<dbReference type="Gene3D" id="1.10.155.10">
    <property type="entry name" value="Chemotaxis receptor methyltransferase CheR, N-terminal domain"/>
    <property type="match status" value="1"/>
</dbReference>
<dbReference type="PANTHER" id="PTHR24422:SF21">
    <property type="entry name" value="CHEMOTAXIS PROTEIN METHYLTRANSFERASE 1"/>
    <property type="match status" value="1"/>
</dbReference>
<dbReference type="EMBL" id="CP048685">
    <property type="protein sequence ID" value="QPJ62959.1"/>
    <property type="molecule type" value="Genomic_DNA"/>
</dbReference>
<feature type="domain" description="CheR-type methyltransferase" evidence="6">
    <location>
        <begin position="1"/>
        <end position="274"/>
    </location>
</feature>
<dbReference type="PANTHER" id="PTHR24422">
    <property type="entry name" value="CHEMOTAXIS PROTEIN METHYLTRANSFERASE"/>
    <property type="match status" value="1"/>
</dbReference>
<protein>
    <recommendedName>
        <fullName evidence="2">protein-glutamate O-methyltransferase</fullName>
        <ecNumber evidence="2">2.1.1.80</ecNumber>
    </recommendedName>
</protein>
<evidence type="ECO:0000256" key="3">
    <source>
        <dbReference type="ARBA" id="ARBA00022603"/>
    </source>
</evidence>
<dbReference type="PROSITE" id="PS50123">
    <property type="entry name" value="CHER"/>
    <property type="match status" value="1"/>
</dbReference>
<dbReference type="CDD" id="cd02440">
    <property type="entry name" value="AdoMet_MTases"/>
    <property type="match status" value="1"/>
</dbReference>
<dbReference type="Pfam" id="PF03705">
    <property type="entry name" value="CheR_N"/>
    <property type="match status" value="1"/>
</dbReference>
<evidence type="ECO:0000256" key="2">
    <source>
        <dbReference type="ARBA" id="ARBA00012534"/>
    </source>
</evidence>
<evidence type="ECO:0000256" key="5">
    <source>
        <dbReference type="ARBA" id="ARBA00022691"/>
    </source>
</evidence>